<dbReference type="PROSITE" id="PS51002">
    <property type="entry name" value="CYTB_NTER"/>
    <property type="match status" value="1"/>
</dbReference>
<sequence length="263" mass="29884">PFGFLGMLTFIMFITLGVTGALLMFYYEPIMTRSWDSVAFINNDVPFGFHIRNLHYHGSNAMVMLAILHMYYQYFSGRYKIRNEILWVTGVILGTVTILEAFTGYDIIFSERAELAISIAASLTNSIPVAGPMIRELAFGAGFHDFVLRFYAQHVFILPIVMLGLMAVHFPRFLVFDVPMVMAICGAMCLAGGVFPVDLGFKFEPTVPPGITVPEWYLTGLYAFLRTQYDKFLTGVLWPALFIGILLLTPFLDRYKKFSWKDR</sequence>
<dbReference type="InterPro" id="IPR027387">
    <property type="entry name" value="Cytb/b6-like_sf"/>
</dbReference>
<evidence type="ECO:0000256" key="7">
    <source>
        <dbReference type="ARBA" id="ARBA00022989"/>
    </source>
</evidence>
<proteinExistence type="predicted"/>
<feature type="transmembrane region" description="Helical" evidence="10">
    <location>
        <begin position="146"/>
        <end position="166"/>
    </location>
</feature>
<dbReference type="InterPro" id="IPR005797">
    <property type="entry name" value="Cyt_b/b6_N"/>
</dbReference>
<dbReference type="GO" id="GO:0016020">
    <property type="term" value="C:membrane"/>
    <property type="evidence" value="ECO:0007669"/>
    <property type="project" value="UniProtKB-SubCell"/>
</dbReference>
<dbReference type="InterPro" id="IPR005798">
    <property type="entry name" value="Cyt_b/b6_C"/>
</dbReference>
<feature type="transmembrane region" description="Helical" evidence="10">
    <location>
        <begin position="85"/>
        <end position="103"/>
    </location>
</feature>
<dbReference type="GO" id="GO:0016491">
    <property type="term" value="F:oxidoreductase activity"/>
    <property type="evidence" value="ECO:0007669"/>
    <property type="project" value="InterPro"/>
</dbReference>
<keyword evidence="8" id="KW-0408">Iron</keyword>
<accession>A0A382YHB0</accession>
<feature type="non-terminal residue" evidence="13">
    <location>
        <position position="263"/>
    </location>
</feature>
<feature type="transmembrane region" description="Helical" evidence="10">
    <location>
        <begin position="6"/>
        <end position="27"/>
    </location>
</feature>
<dbReference type="SUPFAM" id="SSF81342">
    <property type="entry name" value="Transmembrane di-heme cytochromes"/>
    <property type="match status" value="1"/>
</dbReference>
<dbReference type="GO" id="GO:0046872">
    <property type="term" value="F:metal ion binding"/>
    <property type="evidence" value="ECO:0007669"/>
    <property type="project" value="UniProtKB-KW"/>
</dbReference>
<dbReference type="PROSITE" id="PS51003">
    <property type="entry name" value="CYTB_CTER"/>
    <property type="match status" value="1"/>
</dbReference>
<evidence type="ECO:0000256" key="6">
    <source>
        <dbReference type="ARBA" id="ARBA00022982"/>
    </source>
</evidence>
<evidence type="ECO:0000256" key="10">
    <source>
        <dbReference type="SAM" id="Phobius"/>
    </source>
</evidence>
<organism evidence="13">
    <name type="scientific">marine metagenome</name>
    <dbReference type="NCBI Taxonomy" id="408172"/>
    <lineage>
        <taxon>unclassified sequences</taxon>
        <taxon>metagenomes</taxon>
        <taxon>ecological metagenomes</taxon>
    </lineage>
</organism>
<dbReference type="PANTHER" id="PTHR19271">
    <property type="entry name" value="CYTOCHROME B"/>
    <property type="match status" value="1"/>
</dbReference>
<dbReference type="Pfam" id="PF00033">
    <property type="entry name" value="Cytochrome_B"/>
    <property type="match status" value="1"/>
</dbReference>
<dbReference type="GO" id="GO:0022904">
    <property type="term" value="P:respiratory electron transport chain"/>
    <property type="evidence" value="ECO:0007669"/>
    <property type="project" value="InterPro"/>
</dbReference>
<feature type="domain" description="Cytochrome b/b6 N-terminal region profile" evidence="11">
    <location>
        <begin position="1"/>
        <end position="182"/>
    </location>
</feature>
<reference evidence="13" key="1">
    <citation type="submission" date="2018-05" db="EMBL/GenBank/DDBJ databases">
        <authorList>
            <person name="Lanie J.A."/>
            <person name="Ng W.-L."/>
            <person name="Kazmierczak K.M."/>
            <person name="Andrzejewski T.M."/>
            <person name="Davidsen T.M."/>
            <person name="Wayne K.J."/>
            <person name="Tettelin H."/>
            <person name="Glass J.I."/>
            <person name="Rusch D."/>
            <person name="Podicherti R."/>
            <person name="Tsui H.-C.T."/>
            <person name="Winkler M.E."/>
        </authorList>
    </citation>
    <scope>NUCLEOTIDE SEQUENCE</scope>
</reference>
<dbReference type="InterPro" id="IPR036150">
    <property type="entry name" value="Cyt_b/b6_C_sf"/>
</dbReference>
<feature type="domain" description="Cytochrome b/b6 C-terminal region profile" evidence="12">
    <location>
        <begin position="204"/>
        <end position="263"/>
    </location>
</feature>
<dbReference type="AlphaFoldDB" id="A0A382YHB0"/>
<feature type="transmembrane region" description="Helical" evidence="10">
    <location>
        <begin position="232"/>
        <end position="252"/>
    </location>
</feature>
<protein>
    <recommendedName>
        <fullName evidence="14">Cytochrome b/b6 N-terminal region profile domain-containing protein</fullName>
    </recommendedName>
</protein>
<evidence type="ECO:0000256" key="4">
    <source>
        <dbReference type="ARBA" id="ARBA00022692"/>
    </source>
</evidence>
<dbReference type="Gene3D" id="1.20.810.10">
    <property type="entry name" value="Cytochrome Bc1 Complex, Chain C"/>
    <property type="match status" value="2"/>
</dbReference>
<evidence type="ECO:0000256" key="5">
    <source>
        <dbReference type="ARBA" id="ARBA00022723"/>
    </source>
</evidence>
<dbReference type="Pfam" id="PF00032">
    <property type="entry name" value="Cytochrom_B_C"/>
    <property type="match status" value="1"/>
</dbReference>
<dbReference type="SUPFAM" id="SSF81648">
    <property type="entry name" value="a domain/subunit of cytochrome bc1 complex (Ubiquinol-cytochrome c reductase)"/>
    <property type="match status" value="1"/>
</dbReference>
<evidence type="ECO:0000256" key="2">
    <source>
        <dbReference type="ARBA" id="ARBA00022448"/>
    </source>
</evidence>
<evidence type="ECO:0000259" key="11">
    <source>
        <dbReference type="PROSITE" id="PS51002"/>
    </source>
</evidence>
<keyword evidence="5" id="KW-0479">Metal-binding</keyword>
<evidence type="ECO:0000313" key="13">
    <source>
        <dbReference type="EMBL" id="SVD82653.1"/>
    </source>
</evidence>
<evidence type="ECO:0000256" key="9">
    <source>
        <dbReference type="ARBA" id="ARBA00023136"/>
    </source>
</evidence>
<feature type="transmembrane region" description="Helical" evidence="10">
    <location>
        <begin position="173"/>
        <end position="195"/>
    </location>
</feature>
<keyword evidence="4 10" id="KW-0812">Transmembrane</keyword>
<evidence type="ECO:0000256" key="8">
    <source>
        <dbReference type="ARBA" id="ARBA00023004"/>
    </source>
</evidence>
<keyword evidence="3" id="KW-0349">Heme</keyword>
<name>A0A382YHB0_9ZZZZ</name>
<keyword evidence="9 10" id="KW-0472">Membrane</keyword>
<evidence type="ECO:0008006" key="14">
    <source>
        <dbReference type="Google" id="ProtNLM"/>
    </source>
</evidence>
<evidence type="ECO:0000259" key="12">
    <source>
        <dbReference type="PROSITE" id="PS51003"/>
    </source>
</evidence>
<evidence type="ECO:0000256" key="1">
    <source>
        <dbReference type="ARBA" id="ARBA00004141"/>
    </source>
</evidence>
<dbReference type="EMBL" id="UINC01175829">
    <property type="protein sequence ID" value="SVD82653.1"/>
    <property type="molecule type" value="Genomic_DNA"/>
</dbReference>
<dbReference type="PANTHER" id="PTHR19271:SF16">
    <property type="entry name" value="CYTOCHROME B"/>
    <property type="match status" value="1"/>
</dbReference>
<keyword evidence="6" id="KW-0249">Electron transport</keyword>
<dbReference type="InterPro" id="IPR016174">
    <property type="entry name" value="Di-haem_cyt_TM"/>
</dbReference>
<comment type="subcellular location">
    <subcellularLocation>
        <location evidence="1">Membrane</location>
        <topology evidence="1">Multi-pass membrane protein</topology>
    </subcellularLocation>
</comment>
<keyword evidence="2" id="KW-0813">Transport</keyword>
<dbReference type="GO" id="GO:0009055">
    <property type="term" value="F:electron transfer activity"/>
    <property type="evidence" value="ECO:0007669"/>
    <property type="project" value="InterPro"/>
</dbReference>
<feature type="non-terminal residue" evidence="13">
    <location>
        <position position="1"/>
    </location>
</feature>
<evidence type="ECO:0000256" key="3">
    <source>
        <dbReference type="ARBA" id="ARBA00022617"/>
    </source>
</evidence>
<gene>
    <name evidence="13" type="ORF">METZ01_LOCUS435507</name>
</gene>
<keyword evidence="7 10" id="KW-1133">Transmembrane helix</keyword>